<feature type="domain" description="Solute-binding protein family 5" evidence="5">
    <location>
        <begin position="82"/>
        <end position="436"/>
    </location>
</feature>
<evidence type="ECO:0000256" key="3">
    <source>
        <dbReference type="ARBA" id="ARBA00022729"/>
    </source>
</evidence>
<dbReference type="PANTHER" id="PTHR30290:SF38">
    <property type="entry name" value="D,D-DIPEPTIDE-BINDING PERIPLASMIC PROTEIN DDPA-RELATED"/>
    <property type="match status" value="1"/>
</dbReference>
<dbReference type="InterPro" id="IPR030678">
    <property type="entry name" value="Peptide/Ni-bd"/>
</dbReference>
<protein>
    <submittedName>
        <fullName evidence="6">Twin-arginine translocation pathway signal protein</fullName>
    </submittedName>
</protein>
<evidence type="ECO:0000259" key="5">
    <source>
        <dbReference type="Pfam" id="PF00496"/>
    </source>
</evidence>
<evidence type="ECO:0000256" key="4">
    <source>
        <dbReference type="SAM" id="SignalP"/>
    </source>
</evidence>
<dbReference type="InterPro" id="IPR023765">
    <property type="entry name" value="SBP_5_CS"/>
</dbReference>
<dbReference type="InterPro" id="IPR000914">
    <property type="entry name" value="SBP_5_dom"/>
</dbReference>
<dbReference type="PIRSF" id="PIRSF002741">
    <property type="entry name" value="MppA"/>
    <property type="match status" value="1"/>
</dbReference>
<comment type="caution">
    <text evidence="6">The sequence shown here is derived from an EMBL/GenBank/DDBJ whole genome shotgun (WGS) entry which is preliminary data.</text>
</comment>
<dbReference type="PANTHER" id="PTHR30290">
    <property type="entry name" value="PERIPLASMIC BINDING COMPONENT OF ABC TRANSPORTER"/>
    <property type="match status" value="1"/>
</dbReference>
<evidence type="ECO:0000256" key="2">
    <source>
        <dbReference type="ARBA" id="ARBA00005695"/>
    </source>
</evidence>
<comment type="similarity">
    <text evidence="2">Belongs to the bacterial solute-binding protein 5 family.</text>
</comment>
<name>A0A0D7EBU6_RHOPL</name>
<dbReference type="AlphaFoldDB" id="A0A0D7EBU6"/>
<dbReference type="PROSITE" id="PS51318">
    <property type="entry name" value="TAT"/>
    <property type="match status" value="1"/>
</dbReference>
<dbReference type="GO" id="GO:0015833">
    <property type="term" value="P:peptide transport"/>
    <property type="evidence" value="ECO:0007669"/>
    <property type="project" value="TreeGrafter"/>
</dbReference>
<organism evidence="6 7">
    <name type="scientific">Rhodopseudomonas palustris</name>
    <dbReference type="NCBI Taxonomy" id="1076"/>
    <lineage>
        <taxon>Bacteria</taxon>
        <taxon>Pseudomonadati</taxon>
        <taxon>Pseudomonadota</taxon>
        <taxon>Alphaproteobacteria</taxon>
        <taxon>Hyphomicrobiales</taxon>
        <taxon>Nitrobacteraceae</taxon>
        <taxon>Rhodopseudomonas</taxon>
    </lineage>
</organism>
<dbReference type="PROSITE" id="PS01040">
    <property type="entry name" value="SBP_BACTERIAL_5"/>
    <property type="match status" value="1"/>
</dbReference>
<evidence type="ECO:0000256" key="1">
    <source>
        <dbReference type="ARBA" id="ARBA00004418"/>
    </source>
</evidence>
<feature type="signal peptide" evidence="4">
    <location>
        <begin position="1"/>
        <end position="33"/>
    </location>
</feature>
<feature type="chain" id="PRO_5002319248" evidence="4">
    <location>
        <begin position="34"/>
        <end position="536"/>
    </location>
</feature>
<dbReference type="EMBL" id="JXXE01000547">
    <property type="protein sequence ID" value="KIZ37052.1"/>
    <property type="molecule type" value="Genomic_DNA"/>
</dbReference>
<dbReference type="GO" id="GO:0030288">
    <property type="term" value="C:outer membrane-bounded periplasmic space"/>
    <property type="evidence" value="ECO:0007669"/>
    <property type="project" value="UniProtKB-ARBA"/>
</dbReference>
<sequence>MTMSRLTRRDFLMTTAAAGLAASFAGSAGAATAAPKKGGTLLASWGGFEPQALFVPAGGGSSPYFTATKVHERLFRLTSELKFEPELALEIKPAADFRSYTIKLRDNVKWHDGKPFTADDVVYNAMEYWKPISGGVSLNALQGAEAVDPLTVVLKFSAPVPEFFLKSVLAGKAGLVIAKHIYAGSNIITNPINNTPVGTGPYKVKEWVRGSHVEFLRNDNYWAPGLPYVDRLVIRWWRDPASRSAAFEAGQLDIATFNPIPPPEITRLTAGGKFIAETKGYSNSAWVTTVEFNQRREIFKKREVRQALMQAIDRDFIADTVFFGRAHPSVGAIASSNTIFFTKDVQAYPFDVKKAGAMLDAAGYPIKSGSRFKLSLVSAGWFEENIKIGQYVKQAFEDLSIDVELTVPDRATSLKRIYTDYDYDVAISNNSGGIELIPTTTQYYTTDGIVKGAAFRNATGYSNPKMDDIVAKMTVETDEAKRIELAHAFDSLAATDIPILPMVDLEPVTIARSDVRNHSTAADFMGDSWSGVWLDR</sequence>
<accession>A0A0D7EBU6</accession>
<dbReference type="Gene3D" id="3.10.105.10">
    <property type="entry name" value="Dipeptide-binding Protein, Domain 3"/>
    <property type="match status" value="1"/>
</dbReference>
<dbReference type="GO" id="GO:1904680">
    <property type="term" value="F:peptide transmembrane transporter activity"/>
    <property type="evidence" value="ECO:0007669"/>
    <property type="project" value="TreeGrafter"/>
</dbReference>
<dbReference type="InterPro" id="IPR006311">
    <property type="entry name" value="TAT_signal"/>
</dbReference>
<keyword evidence="3 4" id="KW-0732">Signal</keyword>
<evidence type="ECO:0000313" key="6">
    <source>
        <dbReference type="EMBL" id="KIZ37052.1"/>
    </source>
</evidence>
<dbReference type="GO" id="GO:0043190">
    <property type="term" value="C:ATP-binding cassette (ABC) transporter complex"/>
    <property type="evidence" value="ECO:0007669"/>
    <property type="project" value="InterPro"/>
</dbReference>
<evidence type="ECO:0000313" key="7">
    <source>
        <dbReference type="Proteomes" id="UP000032515"/>
    </source>
</evidence>
<gene>
    <name evidence="6" type="ORF">OO17_24070</name>
</gene>
<reference evidence="6 7" key="1">
    <citation type="submission" date="2014-11" db="EMBL/GenBank/DDBJ databases">
        <title>Genomics and ecophysiology of heterotrophic nitrogen fixing bacteria isolated from estuarine surface water.</title>
        <authorList>
            <person name="Bentzon-Tilia M."/>
            <person name="Severin I."/>
            <person name="Hansen L.H."/>
            <person name="Riemann L."/>
        </authorList>
    </citation>
    <scope>NUCLEOTIDE SEQUENCE [LARGE SCALE GENOMIC DNA]</scope>
    <source>
        <strain evidence="6 7">BAL398</strain>
    </source>
</reference>
<dbReference type="Gene3D" id="3.40.190.10">
    <property type="entry name" value="Periplasmic binding protein-like II"/>
    <property type="match status" value="1"/>
</dbReference>
<dbReference type="Gene3D" id="3.90.76.10">
    <property type="entry name" value="Dipeptide-binding Protein, Domain 1"/>
    <property type="match status" value="1"/>
</dbReference>
<comment type="subcellular location">
    <subcellularLocation>
        <location evidence="1">Periplasm</location>
    </subcellularLocation>
</comment>
<dbReference type="PATRIC" id="fig|1076.23.peg.5754"/>
<dbReference type="Pfam" id="PF00496">
    <property type="entry name" value="SBP_bac_5"/>
    <property type="match status" value="1"/>
</dbReference>
<dbReference type="Proteomes" id="UP000032515">
    <property type="component" value="Unassembled WGS sequence"/>
</dbReference>
<dbReference type="CDD" id="cd08517">
    <property type="entry name" value="PBP2_NikA_DppA_OppA_like_13"/>
    <property type="match status" value="1"/>
</dbReference>
<proteinExistence type="inferred from homology"/>
<dbReference type="SUPFAM" id="SSF53850">
    <property type="entry name" value="Periplasmic binding protein-like II"/>
    <property type="match status" value="1"/>
</dbReference>
<dbReference type="InterPro" id="IPR039424">
    <property type="entry name" value="SBP_5"/>
</dbReference>